<evidence type="ECO:0000313" key="2">
    <source>
        <dbReference type="EMBL" id="KAK3702087.1"/>
    </source>
</evidence>
<sequence length="71" mass="7630">MCWAGELLKSRVVGLKVSHRDASVIGGSTRGGRGEELAGGDSAWHEGEARGENKNIRVEKNDGEKGVRRGR</sequence>
<accession>A0AAE0XQE5</accession>
<keyword evidence="3" id="KW-1185">Reference proteome</keyword>
<dbReference type="EMBL" id="JAWDGP010007868">
    <property type="protein sequence ID" value="KAK3702087.1"/>
    <property type="molecule type" value="Genomic_DNA"/>
</dbReference>
<comment type="caution">
    <text evidence="2">The sequence shown here is derived from an EMBL/GenBank/DDBJ whole genome shotgun (WGS) entry which is preliminary data.</text>
</comment>
<reference evidence="2" key="1">
    <citation type="journal article" date="2023" name="G3 (Bethesda)">
        <title>A reference genome for the long-term kleptoplast-retaining sea slug Elysia crispata morphotype clarki.</title>
        <authorList>
            <person name="Eastman K.E."/>
            <person name="Pendleton A.L."/>
            <person name="Shaikh M.A."/>
            <person name="Suttiyut T."/>
            <person name="Ogas R."/>
            <person name="Tomko P."/>
            <person name="Gavelis G."/>
            <person name="Widhalm J.R."/>
            <person name="Wisecaver J.H."/>
        </authorList>
    </citation>
    <scope>NUCLEOTIDE SEQUENCE</scope>
    <source>
        <strain evidence="2">ECLA1</strain>
    </source>
</reference>
<protein>
    <submittedName>
        <fullName evidence="2">Uncharacterized protein</fullName>
    </submittedName>
</protein>
<feature type="region of interest" description="Disordered" evidence="1">
    <location>
        <begin position="26"/>
        <end position="71"/>
    </location>
</feature>
<evidence type="ECO:0000256" key="1">
    <source>
        <dbReference type="SAM" id="MobiDB-lite"/>
    </source>
</evidence>
<proteinExistence type="predicted"/>
<organism evidence="2 3">
    <name type="scientific">Elysia crispata</name>
    <name type="common">lettuce slug</name>
    <dbReference type="NCBI Taxonomy" id="231223"/>
    <lineage>
        <taxon>Eukaryota</taxon>
        <taxon>Metazoa</taxon>
        <taxon>Spiralia</taxon>
        <taxon>Lophotrochozoa</taxon>
        <taxon>Mollusca</taxon>
        <taxon>Gastropoda</taxon>
        <taxon>Heterobranchia</taxon>
        <taxon>Euthyneura</taxon>
        <taxon>Panpulmonata</taxon>
        <taxon>Sacoglossa</taxon>
        <taxon>Placobranchoidea</taxon>
        <taxon>Plakobranchidae</taxon>
        <taxon>Elysia</taxon>
    </lineage>
</organism>
<dbReference type="AlphaFoldDB" id="A0AAE0XQE5"/>
<name>A0AAE0XQE5_9GAST</name>
<gene>
    <name evidence="2" type="ORF">RRG08_010637</name>
</gene>
<feature type="compositionally biased region" description="Basic and acidic residues" evidence="1">
    <location>
        <begin position="43"/>
        <end position="71"/>
    </location>
</feature>
<evidence type="ECO:0000313" key="3">
    <source>
        <dbReference type="Proteomes" id="UP001283361"/>
    </source>
</evidence>
<dbReference type="Proteomes" id="UP001283361">
    <property type="component" value="Unassembled WGS sequence"/>
</dbReference>